<name>A0A162IT39_9FUSO</name>
<evidence type="ECO:0000256" key="3">
    <source>
        <dbReference type="ARBA" id="ARBA00022679"/>
    </source>
</evidence>
<organism evidence="9 10">
    <name type="scientific">Fusobacterium necrophorum subsp. funduliforme</name>
    <dbReference type="NCBI Taxonomy" id="143387"/>
    <lineage>
        <taxon>Bacteria</taxon>
        <taxon>Fusobacteriati</taxon>
        <taxon>Fusobacteriota</taxon>
        <taxon>Fusobacteriia</taxon>
        <taxon>Fusobacteriales</taxon>
        <taxon>Fusobacteriaceae</taxon>
        <taxon>Fusobacterium</taxon>
    </lineage>
</organism>
<dbReference type="PANTHER" id="PTHR30443">
    <property type="entry name" value="INNER MEMBRANE PROTEIN"/>
    <property type="match status" value="1"/>
</dbReference>
<dbReference type="RefSeq" id="WP_005958877.1">
    <property type="nucleotide sequence ID" value="NZ_CAXOUJ010000028.1"/>
</dbReference>
<dbReference type="eggNOG" id="COG2194">
    <property type="taxonomic scope" value="Bacteria"/>
</dbReference>
<feature type="domain" description="Sulfatase N-terminal" evidence="8">
    <location>
        <begin position="222"/>
        <end position="505"/>
    </location>
</feature>
<sequence>MELLYEMLIQNGKILFFLLWLHMGINIFVWRIEHGKFEKRIFEKSVNSFFFLFFVNAILLFFPYVSYVYATILTILCFSEALFYFEYRSLFTSNTFLVLQETNVQESKEFLKEILSFRFFRNCFLLFLLVFLVPYFLVWGMREWNFDTFQYFWSAIFLFSCVVFLQAQLPKKRKRYYSYLPLLRILKAYSDARQQRKENELSLEEQQKIEILIEKAENKADTLIFVIGESASRNYLEIYGSYLKNTPYMCKRKEERNLFIFEDVISSESLTAISIPNMLTFKNYEKKEAWYQCPNLISILNKAGYETYWISNQSKNETVGRVFSSLSTSSFFVEDLKNNEEGYDEILIKKGLEILKDSGKKAIFFHLSGSHNSYAKRYPKSWGMDTIESIPGQQKEKIKKYIAEYSNSLRYTDYVLNSIIQKFEKENMLCFYLSDHAEEMYESRNVRGHAGDGGSRYMVEIPMFLYLSPSFQKQNPELVNICEQRKTSPYMTDDIIHTVLGILGIQTPDYEEERDFLSLKFNPNRKRMYQGKDYDSFWKIQFSKKGE</sequence>
<dbReference type="EMBL" id="LVEA01000031">
    <property type="protein sequence ID" value="KYL04411.1"/>
    <property type="molecule type" value="Genomic_DNA"/>
</dbReference>
<proteinExistence type="predicted"/>
<dbReference type="Proteomes" id="UP000075816">
    <property type="component" value="Unassembled WGS sequence"/>
</dbReference>
<feature type="transmembrane region" description="Helical" evidence="7">
    <location>
        <begin position="151"/>
        <end position="169"/>
    </location>
</feature>
<accession>A0A162IT39</accession>
<dbReference type="GO" id="GO:0005886">
    <property type="term" value="C:plasma membrane"/>
    <property type="evidence" value="ECO:0007669"/>
    <property type="project" value="UniProtKB-SubCell"/>
</dbReference>
<feature type="transmembrane region" description="Helical" evidence="7">
    <location>
        <begin position="14"/>
        <end position="33"/>
    </location>
</feature>
<gene>
    <name evidence="9" type="ORF">A2J07_03605</name>
</gene>
<dbReference type="SUPFAM" id="SSF53649">
    <property type="entry name" value="Alkaline phosphatase-like"/>
    <property type="match status" value="1"/>
</dbReference>
<evidence type="ECO:0000256" key="7">
    <source>
        <dbReference type="SAM" id="Phobius"/>
    </source>
</evidence>
<dbReference type="PANTHER" id="PTHR30443:SF2">
    <property type="entry name" value="PHOSPHOETHANOLAMINE TRANSFERASE EPTC"/>
    <property type="match status" value="1"/>
</dbReference>
<reference evidence="9 10" key="1">
    <citation type="submission" date="2016-03" db="EMBL/GenBank/DDBJ databases">
        <title>Comparative genomics of human isolates of Fusobacterium necrophorum.</title>
        <authorList>
            <person name="Jensen A."/>
            <person name="Bank S."/>
            <person name="Andersen P.S."/>
            <person name="Kristensen L.H."/>
            <person name="Prag J."/>
        </authorList>
    </citation>
    <scope>NUCLEOTIDE SEQUENCE [LARGE SCALE GENOMIC DNA]</scope>
    <source>
        <strain evidence="9 10">LS_1264</strain>
    </source>
</reference>
<keyword evidence="5 7" id="KW-1133">Transmembrane helix</keyword>
<keyword evidence="6 7" id="KW-0472">Membrane</keyword>
<keyword evidence="4 7" id="KW-0812">Transmembrane</keyword>
<keyword evidence="3" id="KW-0808">Transferase</keyword>
<evidence type="ECO:0000256" key="5">
    <source>
        <dbReference type="ARBA" id="ARBA00022989"/>
    </source>
</evidence>
<dbReference type="KEGG" id="fnf:BSQ88_01710"/>
<dbReference type="CDD" id="cd16017">
    <property type="entry name" value="LptA"/>
    <property type="match status" value="1"/>
</dbReference>
<evidence type="ECO:0000259" key="8">
    <source>
        <dbReference type="Pfam" id="PF00884"/>
    </source>
</evidence>
<protein>
    <submittedName>
        <fullName evidence="9">Arylsulfatase</fullName>
    </submittedName>
</protein>
<dbReference type="InterPro" id="IPR017850">
    <property type="entry name" value="Alkaline_phosphatase_core_sf"/>
</dbReference>
<evidence type="ECO:0000256" key="2">
    <source>
        <dbReference type="ARBA" id="ARBA00022475"/>
    </source>
</evidence>
<evidence type="ECO:0000313" key="10">
    <source>
        <dbReference type="Proteomes" id="UP000075816"/>
    </source>
</evidence>
<feature type="transmembrane region" description="Helical" evidence="7">
    <location>
        <begin position="119"/>
        <end position="139"/>
    </location>
</feature>
<evidence type="ECO:0000256" key="6">
    <source>
        <dbReference type="ARBA" id="ARBA00023136"/>
    </source>
</evidence>
<dbReference type="GO" id="GO:0016776">
    <property type="term" value="F:phosphotransferase activity, phosphate group as acceptor"/>
    <property type="evidence" value="ECO:0007669"/>
    <property type="project" value="TreeGrafter"/>
</dbReference>
<dbReference type="AlphaFoldDB" id="A0A162IT39"/>
<dbReference type="InterPro" id="IPR000917">
    <property type="entry name" value="Sulfatase_N"/>
</dbReference>
<comment type="caution">
    <text evidence="9">The sequence shown here is derived from an EMBL/GenBank/DDBJ whole genome shotgun (WGS) entry which is preliminary data.</text>
</comment>
<dbReference type="InterPro" id="IPR058130">
    <property type="entry name" value="PEA_transf_C"/>
</dbReference>
<dbReference type="InterPro" id="IPR040423">
    <property type="entry name" value="PEA_transferase"/>
</dbReference>
<comment type="subcellular location">
    <subcellularLocation>
        <location evidence="1">Cell membrane</location>
        <topology evidence="1">Multi-pass membrane protein</topology>
    </subcellularLocation>
</comment>
<evidence type="ECO:0000313" key="9">
    <source>
        <dbReference type="EMBL" id="KYL04411.1"/>
    </source>
</evidence>
<evidence type="ECO:0000256" key="4">
    <source>
        <dbReference type="ARBA" id="ARBA00022692"/>
    </source>
</evidence>
<keyword evidence="2" id="KW-1003">Cell membrane</keyword>
<evidence type="ECO:0000256" key="1">
    <source>
        <dbReference type="ARBA" id="ARBA00004651"/>
    </source>
</evidence>
<dbReference type="Pfam" id="PF00884">
    <property type="entry name" value="Sulfatase"/>
    <property type="match status" value="1"/>
</dbReference>
<dbReference type="Gene3D" id="3.40.720.10">
    <property type="entry name" value="Alkaline Phosphatase, subunit A"/>
    <property type="match status" value="1"/>
</dbReference>
<dbReference type="GO" id="GO:0009244">
    <property type="term" value="P:lipopolysaccharide core region biosynthetic process"/>
    <property type="evidence" value="ECO:0007669"/>
    <property type="project" value="TreeGrafter"/>
</dbReference>